<dbReference type="InterPro" id="IPR006680">
    <property type="entry name" value="Amidohydro-rel"/>
</dbReference>
<sequence length="372" mass="41422">MKSSIYGELIYTGKKVIKDSYINFNGNLITGISSEPEGVVLEKAPVITPAFIDPHCHIGMIRSGEPGSEAEANDHIDPIIPNGDALDSVQMDDAAFTASIECGTLYSCALPGSGNIIGGHSAVLRNYGTTTTKALIRRAGIKAAFGYNPMSVREWKGSRPYTRMGALSLLKRRFDDVKIQAGKGEPLTGDDQVILDILEKKQTLRVHVHKTDDIASLLRLVDAYDLKITVEHTCDVFSDEIYRELAERGISVIYGPMDSLAYKVELKHDNWRNIKPLVESGVKFGLMTDHPVILQKTLYLQLRWFLRIGYTKEQALEIITRTNAEIIGLDDILGTLEKNKWASFVLWNGDPFDLGHYPLSCYGEGELVYREK</sequence>
<dbReference type="GO" id="GO:0016810">
    <property type="term" value="F:hydrolase activity, acting on carbon-nitrogen (but not peptide) bonds"/>
    <property type="evidence" value="ECO:0007669"/>
    <property type="project" value="InterPro"/>
</dbReference>
<proteinExistence type="predicted"/>
<dbReference type="AlphaFoldDB" id="A0A841RHK3"/>
<feature type="domain" description="Amidohydrolase-related" evidence="1">
    <location>
        <begin position="216"/>
        <end position="351"/>
    </location>
</feature>
<organism evidence="2 3">
    <name type="scientific">Spirochaeta isovalerica</name>
    <dbReference type="NCBI Taxonomy" id="150"/>
    <lineage>
        <taxon>Bacteria</taxon>
        <taxon>Pseudomonadati</taxon>
        <taxon>Spirochaetota</taxon>
        <taxon>Spirochaetia</taxon>
        <taxon>Spirochaetales</taxon>
        <taxon>Spirochaetaceae</taxon>
        <taxon>Spirochaeta</taxon>
    </lineage>
</organism>
<dbReference type="InterPro" id="IPR051781">
    <property type="entry name" value="Metallo-dep_Hydrolase"/>
</dbReference>
<evidence type="ECO:0000259" key="1">
    <source>
        <dbReference type="Pfam" id="PF01979"/>
    </source>
</evidence>
<reference evidence="2 3" key="1">
    <citation type="submission" date="2020-08" db="EMBL/GenBank/DDBJ databases">
        <title>Genomic Encyclopedia of Type Strains, Phase IV (KMG-IV): sequencing the most valuable type-strain genomes for metagenomic binning, comparative biology and taxonomic classification.</title>
        <authorList>
            <person name="Goeker M."/>
        </authorList>
    </citation>
    <scope>NUCLEOTIDE SEQUENCE [LARGE SCALE GENOMIC DNA]</scope>
    <source>
        <strain evidence="2 3">DSM 2461</strain>
    </source>
</reference>
<dbReference type="InterPro" id="IPR032466">
    <property type="entry name" value="Metal_Hydrolase"/>
</dbReference>
<keyword evidence="2" id="KW-0378">Hydrolase</keyword>
<comment type="caution">
    <text evidence="2">The sequence shown here is derived from an EMBL/GenBank/DDBJ whole genome shotgun (WGS) entry which is preliminary data.</text>
</comment>
<accession>A0A841RHK3</accession>
<dbReference type="Pfam" id="PF01979">
    <property type="entry name" value="Amidohydro_1"/>
    <property type="match status" value="1"/>
</dbReference>
<dbReference type="RefSeq" id="WP_184748894.1">
    <property type="nucleotide sequence ID" value="NZ_JACHGJ010000015.1"/>
</dbReference>
<gene>
    <name evidence="2" type="ORF">HNR50_004362</name>
</gene>
<evidence type="ECO:0000313" key="2">
    <source>
        <dbReference type="EMBL" id="MBB6482657.1"/>
    </source>
</evidence>
<keyword evidence="3" id="KW-1185">Reference proteome</keyword>
<dbReference type="Gene3D" id="3.20.20.140">
    <property type="entry name" value="Metal-dependent hydrolases"/>
    <property type="match status" value="1"/>
</dbReference>
<dbReference type="PANTHER" id="PTHR43135:SF3">
    <property type="entry name" value="ALPHA-D-RIBOSE 1-METHYLPHOSPHONATE 5-TRIPHOSPHATE DIPHOSPHATASE"/>
    <property type="match status" value="1"/>
</dbReference>
<dbReference type="EMBL" id="JACHGJ010000015">
    <property type="protein sequence ID" value="MBB6482657.1"/>
    <property type="molecule type" value="Genomic_DNA"/>
</dbReference>
<dbReference type="Proteomes" id="UP000587760">
    <property type="component" value="Unassembled WGS sequence"/>
</dbReference>
<dbReference type="SUPFAM" id="SSF51556">
    <property type="entry name" value="Metallo-dependent hydrolases"/>
    <property type="match status" value="1"/>
</dbReference>
<evidence type="ECO:0000313" key="3">
    <source>
        <dbReference type="Proteomes" id="UP000587760"/>
    </source>
</evidence>
<dbReference type="SUPFAM" id="SSF51338">
    <property type="entry name" value="Composite domain of metallo-dependent hydrolases"/>
    <property type="match status" value="1"/>
</dbReference>
<dbReference type="PANTHER" id="PTHR43135">
    <property type="entry name" value="ALPHA-D-RIBOSE 1-METHYLPHOSPHONATE 5-TRIPHOSPHATE DIPHOSPHATASE"/>
    <property type="match status" value="1"/>
</dbReference>
<name>A0A841RHK3_9SPIO</name>
<dbReference type="InterPro" id="IPR011059">
    <property type="entry name" value="Metal-dep_hydrolase_composite"/>
</dbReference>
<protein>
    <submittedName>
        <fullName evidence="2">Imidazolonepropionase-like amidohydrolase</fullName>
    </submittedName>
</protein>